<name>A0A6C0L1Y0_9ZZZZ</name>
<organism evidence="2">
    <name type="scientific">viral metagenome</name>
    <dbReference type="NCBI Taxonomy" id="1070528"/>
    <lineage>
        <taxon>unclassified sequences</taxon>
        <taxon>metagenomes</taxon>
        <taxon>organismal metagenomes</taxon>
    </lineage>
</organism>
<dbReference type="AlphaFoldDB" id="A0A6C0L1Y0"/>
<accession>A0A6C0L1Y0</accession>
<feature type="compositionally biased region" description="Basic residues" evidence="1">
    <location>
        <begin position="105"/>
        <end position="181"/>
    </location>
</feature>
<sequence length="181" mass="20062">MDPSCLPNSASYTFSGGNIGGMASFESVHPPLTGGGVNKKRAHEVAQAFLDSGGDLKQWKALRVGKGDIEKLGETHSLKNRDIKWLHASPERFAAVERAIGKQKPSPRRTAGRKRSAAGRKRSTVRRKRSAAGRKRSAAGRKRSTAGRKRSTVRRKRSTVGRKRSTRRRPRSTRRTTRHGR</sequence>
<dbReference type="EMBL" id="MN741027">
    <property type="protein sequence ID" value="QHU23366.1"/>
    <property type="molecule type" value="Genomic_DNA"/>
</dbReference>
<feature type="region of interest" description="Disordered" evidence="1">
    <location>
        <begin position="97"/>
        <end position="181"/>
    </location>
</feature>
<protein>
    <submittedName>
        <fullName evidence="2">Uncharacterized protein</fullName>
    </submittedName>
</protein>
<evidence type="ECO:0000313" key="2">
    <source>
        <dbReference type="EMBL" id="QHU23366.1"/>
    </source>
</evidence>
<evidence type="ECO:0000256" key="1">
    <source>
        <dbReference type="SAM" id="MobiDB-lite"/>
    </source>
</evidence>
<proteinExistence type="predicted"/>
<reference evidence="2" key="1">
    <citation type="journal article" date="2020" name="Nature">
        <title>Giant virus diversity and host interactions through global metagenomics.</title>
        <authorList>
            <person name="Schulz F."/>
            <person name="Roux S."/>
            <person name="Paez-Espino D."/>
            <person name="Jungbluth S."/>
            <person name="Walsh D.A."/>
            <person name="Denef V.J."/>
            <person name="McMahon K.D."/>
            <person name="Konstantinidis K.T."/>
            <person name="Eloe-Fadrosh E.A."/>
            <person name="Kyrpides N.C."/>
            <person name="Woyke T."/>
        </authorList>
    </citation>
    <scope>NUCLEOTIDE SEQUENCE</scope>
    <source>
        <strain evidence="2">GVMAG-S-ERX555907-94</strain>
    </source>
</reference>